<keyword evidence="10" id="KW-0505">Motor protein</keyword>
<dbReference type="Gene3D" id="1.10.472.130">
    <property type="match status" value="1"/>
</dbReference>
<comment type="similarity">
    <text evidence="2">Belongs to the dynein heavy chain family.</text>
</comment>
<dbReference type="InterPro" id="IPR043157">
    <property type="entry name" value="Dynein_AAA1S"/>
</dbReference>
<dbReference type="Pfam" id="PF18198">
    <property type="entry name" value="AAA_lid_11"/>
    <property type="match status" value="1"/>
</dbReference>
<dbReference type="InterPro" id="IPR026983">
    <property type="entry name" value="DHC"/>
</dbReference>
<feature type="coiled-coil region" evidence="13">
    <location>
        <begin position="622"/>
        <end position="659"/>
    </location>
</feature>
<keyword evidence="5" id="KW-0547">Nucleotide-binding</keyword>
<feature type="region of interest" description="Disordered" evidence="14">
    <location>
        <begin position="1"/>
        <end position="30"/>
    </location>
</feature>
<evidence type="ECO:0000256" key="11">
    <source>
        <dbReference type="ARBA" id="ARBA00023212"/>
    </source>
</evidence>
<dbReference type="SMART" id="SM00382">
    <property type="entry name" value="AAA"/>
    <property type="match status" value="2"/>
</dbReference>
<dbReference type="Gene3D" id="1.10.8.720">
    <property type="entry name" value="Region D6 of dynein motor"/>
    <property type="match status" value="1"/>
</dbReference>
<keyword evidence="7" id="KW-0243">Dynein</keyword>
<dbReference type="Pfam" id="PF08393">
    <property type="entry name" value="DHC_N2"/>
    <property type="match status" value="1"/>
</dbReference>
<sequence>MAAPSVSEPEVSQRHSEMPGSRVTHYSDKQPLTPEEQLVVMLSHEEAINIQEAPPTESDLERYCYYIHKGIRKDMLAPQPKEVMERILEHISSQFLTDPNLEELLNSLKEEIQDDYHIWLMKNVVDYILMDPEERKRLFIHSIPRPFPQRVIRAPVPWHDIYQEVKSWNRDHLFTVNPMMLTLQHLWFTEFHELRFVRTKEILEGDLPLLPSEFEELIRKHCQEAHEILVNRWIPTCAELFIEQKDNWLHFAPRNDLESSQQIEEYFASVAILMSLQLREMVINSLEDLLTFFKIHKGGNDFGETYNEMQFFIPQVLVIKLEVKEPSIVFQPHMKDCWNLICRCFMEILKNSEGLPKVCKSKHVRFVESMLFPELKGEDLNLRTVQEDESLVTEFLGKMAEIFDRNIVGPQKYLNVYRKYSDLLNNKAEQDVTDFLSKRHELDDFVEKIDGLTKLKKEIASMHVTVPLAMFCLDALKLNEELCFRTQKLKDRLIQFEVEENRELNWGICNQYNIIADRVTEVPLTTEELVELTAYLKKSSEVTVFKLRREIREAIYRLEFLMDYADLPYEIEIIFETSRNQLMNRRDHVELTLIKRCSEFEAILDGYNREVESFRKKEVMSMEEMKNNVEKFRELEKNLDQALNEYEAINKEEELLEREKSQFPLLRTIITNKQPFEQLWVTAYNFSVKSEEWMNGPLQELNAREITEDVGNMWRTMYKLTKTFLDLPGPKRLAENVKFKIDKFKQHLPVLSIACNRGMKDRHWEQISDIVGYEIRPDETTSLLNMLEYGLSKHIEKLEPIGAAASKEYSLEKNMEKMKMEWVNICFCFVKYRDTDTSILSAIDDIQLLLDDHIVKTQTMCGSPFIKPIETECRRWEEKLVLMQEILDNWLKCQATWLYLEPIFSSEDIIAQMPEEGRKFGIVDSYWKDIMTQAVKDTRVLIATEQPRMLDRLREANLLLDDIQKGLNTYLEKKRLFFPRFFFLSNDELLEILSETKDPLRVQPHLKKCFEGIAKLEFTEDLEITGMISSEKETVPFIRKIYPAQAKGMVEKWLLQVEEMMLSSIRQVIEDGIGGYIEVPRKKWVLEWPGQIVISVSSIFWTKEVSEAITERTLPRFLEKSNMQIGEIVELVRGKLSSGARLTLGALTVIDVHARDVVAKLAEDKISDLNDFQWISQLRYYWEEGEVMVRMITTEARYGYEYLGNSLRLVITPLTDRCYRTLMGALKLNLGGAPEGPAGTGKTETTKDLAKALAKQCVVFNCSDGLDYKAMGKFFKGLAQAGAWACFDEFNRIEVEVLSVVAQQILSIQQAIIRKLRTFVFEGTEISLNPTCAVFITMNPGYAGRAELPDNLKALFRTVAMMVPDYALIGEISLYSMGFLDSRSLSQKIVATYRLCSEQLSSQHHYDYGMRAVKSVLTAAGNLKLKYPDENESVLLLRALLDVNLAKFLAQDVPLFQGIISDLFPGVVLPKPDYENFIQALNNNIKKMNLQPVPWFIGKIIQIYEMMMVRHGYMIVGDALGGKTSAYKVLAAGLSDLSQGNNLSTGEFAVEYRIINPKAITMGQLYGCFDPVSHEWTDGVLANTFREQACSTTEDRKWIVFDGPVDAVWIENMNTVLDDNKKLCLMSGEIIQMSARMSLMFEPEDLEQASPATVSRCGMIYMEPHQLGWKPLKDSYMSTLPSNLQENHIELINDLFMWLVQPSLDFIRHHCRVIVQTSPIHLAFSMMKLYTCLLDEINQSGEEEGETMSSQQITLWLQGLFLFALVWTIGATVNAEGRRKFDHFFRNILLGADDDNPRPKSVKLTKNNIFPERGNIYEFYFHKQASGQWNMWTEYITKEEQTIAAGAKVSELIIPTTETARQTFFLKTYVEHNIPMLFVGSTGTGKSAITNSFLVQLPKTKYIPNVINFSARTSANQTQDIIMSKLDRRRKGLFGPPVGKKAVVFVDDLNMPAKEVYGAQPPIELLRQWIDHGHWYDKKDTSRLDIVDLQFVAAMGPPGGGRNDITERFTRHLNIVSICAFDDEILTKIFASIVDWHFGKGFDVAFLRLGKMMVHATMNIYKLAVENFLPTPSKSHYVFNLRDFSRVIRGVLLCPHTHLQDGEKLIRLWIHEVYRVFYDRLIDAEDRQVFFNMVKETTSDCFKQSVDKVLSHLSPTGKISDDNIRSLFFGDYFKPSSDKKIYDEITDLKKLTSVMEYYLEEFNISSKAPMSLVMFKFAIEHISRICRVLKQDNGHLLLVGIGGSGRQSATKLATFMNAFELFMIEITKFYGTNEWKEDIKKVMLQSGVASKSTVFLFCDNQIKDESYVEDINMLLNTGDVPNIFAADEKAEIVEKMQGAARTEGRRIDATPLAMYNFFIERVKKNLHIVLAMSPIGDAFRNRLRMFPSLINCCTIDWFKTWPKDALEMVANKFLEDMKLEDEIRKSVVSMCKYFQESVRELSVSYYSILRRHNYVTPTSYLELILTFKALLNSKRLEVDTMRNRYLVGLQKLEFAASQVAEMQKELTALQPELIKTSAETEKMMIHIEKETVEVDAKKELVAADEKEANEAAAVAQGIKEECEGDLAEAMPALEAALAALDTLNPADISLVKSMQNPPGPVKLVMESICVMKGIKPERKPDPTGSGKMIEDYWGSSKKVLGDLKFLEGLKTYDKDNIPLPVMKRIRERFINHPDFQPAVIKNVSSACEGLCKWVRAMEVYDRVAKVVAPKRERLREAEGLLNIQMQKLNTKRAELKNVIDRLQALNNEFESMNNRKKELEQNIEICSQKLIRAEKLISGLGGEKDRWTEAARLLGIRYTDLTGDILLSSGTVAYLGAFTVDYRLECQKKWLALCKEKEIPCSNDFSLSNTLGDPVKIRAWQIAGLPIDSFSIDNGIIVSNSRRWALMIDPQGQANKWVKNMEKGNKLSVIKLSDTNYVRALENAIQFGTPVLLENIGEELDAFLEPVLLKTTFKQQGVEYMRLGENIIEFSKDFKFYITTRLRNPHYLPEVAVKVCLLNFMITPLGLQDQLLGIVAAKEKPELEEKKNKLIVESAANKKLLKEIEDKILEVLSKSEGNILEDETAIKVLSSSKELSEEISEKQEIATVTEMEIDATRMGYKPVAVHSATVFFCISDLANIEPMYQYSLIWFINLYVQSLANSRKSEVLEERIDNIIQHFTVSIYNNVCRSLFEKDKLLFSLLLTIGIMKGRDEVDDEVWRFLLTGGIALDNPYPNPASEWLSDKSWAEIVRASGLKNLHGLMDHVESNITEWKAIYDSAKPHEEEFPGNWSLVIGLDRLVILRCLRPDKIVPATREFISYNMGRTYIEPPTFDLSGSYNDSHCCAPLIFVLSPGADPMAGLLKFADDLGMENIQTISLGQGQGPIAAKMIDKAIVDGTWVVLQNCHLATSWMPALEKICEEVIVPDNTHEKFRLWLTSYPSEKFPVSILQNGVKMTNEPPKGVRANLLRSYLNDPISDPTFFNSCEKKEIWQKLLFGLCFFHALVQERRNFGPLGWNIPYEFNESDLRISMRQIQMFLNEYEEVPFEALTYLTGECNYGGRVTDDKDRRLLLSLLSIVYCKDIEVQEKYKLSPEDEYYIPPYGTYQSYIEYLRSLPITTHPGVFGLHENADITKDNQETNLLFNGVLLTLPRQAGGGGKSPQETVEELAQDILSKLPNDFDLENVMRKYPVLYQESMNTVLRQELIRFNRLTEVVRSSLISLGKAIKGQVLMSSELEDVFNSMLVGKVPPMWAAKSYPSLKPLGSYVSDLLTRLAFFQDWINHGPPNVFWISGFYFTQSFLTGVSQNYARKYTIPIDHIGFEFEVTKQEHSMETMPEDGAYVKGLFLEGARWDREAMKIGESFPKILYDSLPIIWLRPGESANFLHSGIYTCPVYKTSARRGVLSTTGHSTNYVLSIEIPSNLPQKHWINRGVAALCQLDD</sequence>
<dbReference type="PANTHER" id="PTHR22878:SF71">
    <property type="entry name" value="DYNEIN, AXONEMAL, HEAVY CHAIN 3"/>
    <property type="match status" value="1"/>
</dbReference>
<evidence type="ECO:0000256" key="6">
    <source>
        <dbReference type="ARBA" id="ARBA00022840"/>
    </source>
</evidence>
<evidence type="ECO:0000256" key="12">
    <source>
        <dbReference type="ARBA" id="ARBA00023273"/>
    </source>
</evidence>
<comment type="subcellular location">
    <subcellularLocation>
        <location evidence="1">Cytoplasm</location>
        <location evidence="1">Cytoskeleton</location>
        <location evidence="1">Cilium axoneme</location>
    </subcellularLocation>
</comment>
<dbReference type="Pfam" id="PF12781">
    <property type="entry name" value="AAA_9"/>
    <property type="match status" value="1"/>
</dbReference>
<evidence type="ECO:0000256" key="3">
    <source>
        <dbReference type="ARBA" id="ARBA00022490"/>
    </source>
</evidence>
<dbReference type="Gene3D" id="1.20.140.100">
    <property type="entry name" value="Dynein heavy chain, N-terminal domain 2"/>
    <property type="match status" value="1"/>
</dbReference>
<dbReference type="Pfam" id="PF03028">
    <property type="entry name" value="Dynein_heavy"/>
    <property type="match status" value="1"/>
</dbReference>
<dbReference type="Gene3D" id="1.10.8.1220">
    <property type="match status" value="1"/>
</dbReference>
<dbReference type="InterPro" id="IPR041589">
    <property type="entry name" value="DNAH3_AAA_lid_1"/>
</dbReference>
<dbReference type="InterPro" id="IPR041658">
    <property type="entry name" value="AAA_lid_11"/>
</dbReference>
<dbReference type="Pfam" id="PF17857">
    <property type="entry name" value="AAA_lid_1"/>
    <property type="match status" value="1"/>
</dbReference>
<dbReference type="Gene3D" id="3.20.180.20">
    <property type="entry name" value="Dynein heavy chain, N-terminal domain 2"/>
    <property type="match status" value="1"/>
</dbReference>
<evidence type="ECO:0000256" key="5">
    <source>
        <dbReference type="ARBA" id="ARBA00022741"/>
    </source>
</evidence>
<evidence type="ECO:0000256" key="1">
    <source>
        <dbReference type="ARBA" id="ARBA00004430"/>
    </source>
</evidence>
<evidence type="ECO:0000256" key="8">
    <source>
        <dbReference type="ARBA" id="ARBA00023054"/>
    </source>
</evidence>
<dbReference type="InterPro" id="IPR035699">
    <property type="entry name" value="AAA_6"/>
</dbReference>
<dbReference type="InterPro" id="IPR027417">
    <property type="entry name" value="P-loop_NTPase"/>
</dbReference>
<dbReference type="SUPFAM" id="SSF52540">
    <property type="entry name" value="P-loop containing nucleoside triphosphate hydrolases"/>
    <property type="match status" value="4"/>
</dbReference>
<protein>
    <submittedName>
        <fullName evidence="17">LOW QUALITY PROTEIN: dynein heavy chain 3, axonemal</fullName>
    </submittedName>
</protein>
<dbReference type="Gene3D" id="1.10.287.2620">
    <property type="match status" value="1"/>
</dbReference>
<keyword evidence="4" id="KW-0493">Microtubule</keyword>
<dbReference type="InterPro" id="IPR041466">
    <property type="entry name" value="Dynein_AAA5_ext"/>
</dbReference>
<evidence type="ECO:0000313" key="16">
    <source>
        <dbReference type="Proteomes" id="UP000694871"/>
    </source>
</evidence>
<dbReference type="InterPro" id="IPR041228">
    <property type="entry name" value="Dynein_C"/>
</dbReference>
<evidence type="ECO:0000256" key="2">
    <source>
        <dbReference type="ARBA" id="ARBA00008887"/>
    </source>
</evidence>
<feature type="domain" description="AAA+ ATPase" evidence="15">
    <location>
        <begin position="1872"/>
        <end position="2019"/>
    </location>
</feature>
<evidence type="ECO:0000256" key="10">
    <source>
        <dbReference type="ARBA" id="ARBA00023175"/>
    </source>
</evidence>
<dbReference type="InterPro" id="IPR035706">
    <property type="entry name" value="AAA_9"/>
</dbReference>
<evidence type="ECO:0000256" key="4">
    <source>
        <dbReference type="ARBA" id="ARBA00022701"/>
    </source>
</evidence>
<dbReference type="Gene3D" id="1.20.920.30">
    <property type="match status" value="1"/>
</dbReference>
<evidence type="ECO:0000313" key="17">
    <source>
        <dbReference type="RefSeq" id="XP_015271605.1"/>
    </source>
</evidence>
<dbReference type="InterPro" id="IPR042219">
    <property type="entry name" value="AAA_lid_11_sf"/>
</dbReference>
<gene>
    <name evidence="17" type="primary">DNAH3</name>
</gene>
<dbReference type="InterPro" id="IPR042228">
    <property type="entry name" value="Dynein_linker_3"/>
</dbReference>
<evidence type="ECO:0000259" key="15">
    <source>
        <dbReference type="SMART" id="SM00382"/>
    </source>
</evidence>
<dbReference type="Gene3D" id="1.20.58.1120">
    <property type="match status" value="1"/>
</dbReference>
<dbReference type="Gene3D" id="1.10.8.710">
    <property type="match status" value="1"/>
</dbReference>
<keyword evidence="9" id="KW-0969">Cilium</keyword>
<feature type="domain" description="AAA+ ATPase" evidence="15">
    <location>
        <begin position="1228"/>
        <end position="1367"/>
    </location>
</feature>
<dbReference type="PANTHER" id="PTHR22878">
    <property type="entry name" value="DYNEIN HEAVY CHAIN 6, AXONEMAL-LIKE-RELATED"/>
    <property type="match status" value="1"/>
</dbReference>
<proteinExistence type="inferred from homology"/>
<dbReference type="Proteomes" id="UP000694871">
    <property type="component" value="Unplaced"/>
</dbReference>
<dbReference type="Gene3D" id="3.40.50.300">
    <property type="entry name" value="P-loop containing nucleotide triphosphate hydrolases"/>
    <property type="match status" value="5"/>
</dbReference>
<keyword evidence="3" id="KW-0963">Cytoplasm</keyword>
<feature type="coiled-coil region" evidence="13">
    <location>
        <begin position="2725"/>
        <end position="2776"/>
    </location>
</feature>
<dbReference type="Pfam" id="PF12780">
    <property type="entry name" value="AAA_8"/>
    <property type="match status" value="1"/>
</dbReference>
<name>A0ABM1KD18_GEKJA</name>
<keyword evidence="12" id="KW-0966">Cell projection</keyword>
<reference evidence="17" key="1">
    <citation type="submission" date="2025-08" db="UniProtKB">
        <authorList>
            <consortium name="RefSeq"/>
        </authorList>
    </citation>
    <scope>IDENTIFICATION</scope>
</reference>
<organism evidence="16 17">
    <name type="scientific">Gekko japonicus</name>
    <name type="common">Schlegel's Japanese gecko</name>
    <dbReference type="NCBI Taxonomy" id="146911"/>
    <lineage>
        <taxon>Eukaryota</taxon>
        <taxon>Metazoa</taxon>
        <taxon>Chordata</taxon>
        <taxon>Craniata</taxon>
        <taxon>Vertebrata</taxon>
        <taxon>Euteleostomi</taxon>
        <taxon>Lepidosauria</taxon>
        <taxon>Squamata</taxon>
        <taxon>Bifurcata</taxon>
        <taxon>Gekkota</taxon>
        <taxon>Gekkonidae</taxon>
        <taxon>Gekkoninae</taxon>
        <taxon>Gekko</taxon>
    </lineage>
</organism>
<dbReference type="InterPro" id="IPR004273">
    <property type="entry name" value="Dynein_heavy_D6_P-loop"/>
</dbReference>
<dbReference type="InterPro" id="IPR042222">
    <property type="entry name" value="Dynein_2_N"/>
</dbReference>
<dbReference type="GeneID" id="107114582"/>
<evidence type="ECO:0000256" key="9">
    <source>
        <dbReference type="ARBA" id="ARBA00023069"/>
    </source>
</evidence>
<evidence type="ECO:0000256" key="14">
    <source>
        <dbReference type="SAM" id="MobiDB-lite"/>
    </source>
</evidence>
<keyword evidence="8 13" id="KW-0175">Coiled coil</keyword>
<dbReference type="Gene3D" id="6.10.140.1060">
    <property type="match status" value="1"/>
</dbReference>
<dbReference type="InterPro" id="IPR013602">
    <property type="entry name" value="Dynein_heavy_linker"/>
</dbReference>
<accession>A0ABM1KD18</accession>
<dbReference type="Gene3D" id="3.10.490.20">
    <property type="match status" value="1"/>
</dbReference>
<keyword evidence="6" id="KW-0067">ATP-binding</keyword>
<dbReference type="Pfam" id="PF18199">
    <property type="entry name" value="Dynein_C"/>
    <property type="match status" value="1"/>
</dbReference>
<dbReference type="InterPro" id="IPR024743">
    <property type="entry name" value="Dynein_HC_stalk"/>
</dbReference>
<evidence type="ECO:0000256" key="7">
    <source>
        <dbReference type="ARBA" id="ARBA00023017"/>
    </source>
</evidence>
<dbReference type="Pfam" id="PF12774">
    <property type="entry name" value="AAA_6"/>
    <property type="match status" value="1"/>
</dbReference>
<dbReference type="Gene3D" id="1.20.920.20">
    <property type="match status" value="1"/>
</dbReference>
<dbReference type="InterPro" id="IPR043160">
    <property type="entry name" value="Dynein_C_barrel"/>
</dbReference>
<dbReference type="InterPro" id="IPR024317">
    <property type="entry name" value="Dynein_heavy_chain_D4_dom"/>
</dbReference>
<evidence type="ECO:0000256" key="13">
    <source>
        <dbReference type="SAM" id="Coils"/>
    </source>
</evidence>
<dbReference type="Pfam" id="PF12777">
    <property type="entry name" value="MT"/>
    <property type="match status" value="1"/>
</dbReference>
<keyword evidence="16" id="KW-1185">Reference proteome</keyword>
<keyword evidence="11" id="KW-0206">Cytoskeleton</keyword>
<dbReference type="RefSeq" id="XP_015271605.1">
    <property type="nucleotide sequence ID" value="XM_015416119.1"/>
</dbReference>
<dbReference type="InterPro" id="IPR003593">
    <property type="entry name" value="AAA+_ATPase"/>
</dbReference>
<dbReference type="Gene3D" id="1.20.1270.280">
    <property type="match status" value="1"/>
</dbReference>
<dbReference type="Pfam" id="PF12775">
    <property type="entry name" value="AAA_7"/>
    <property type="match status" value="1"/>
</dbReference>
<dbReference type="Pfam" id="PF17852">
    <property type="entry name" value="Dynein_AAA_lid"/>
    <property type="match status" value="1"/>
</dbReference>